<dbReference type="Pfam" id="PF00675">
    <property type="entry name" value="Peptidase_M16"/>
    <property type="match status" value="1"/>
</dbReference>
<dbReference type="SUPFAM" id="SSF63411">
    <property type="entry name" value="LuxS/MPP-like metallohydrolase"/>
    <property type="match status" value="2"/>
</dbReference>
<dbReference type="PROSITE" id="PS00143">
    <property type="entry name" value="INSULINASE"/>
    <property type="match status" value="1"/>
</dbReference>
<dbReference type="GO" id="GO:0046872">
    <property type="term" value="F:metal ion binding"/>
    <property type="evidence" value="ECO:0007669"/>
    <property type="project" value="InterPro"/>
</dbReference>
<evidence type="ECO:0000259" key="5">
    <source>
        <dbReference type="Pfam" id="PF05193"/>
    </source>
</evidence>
<comment type="caution">
    <text evidence="6">The sequence shown here is derived from an EMBL/GenBank/DDBJ whole genome shotgun (WGS) entry which is preliminary data.</text>
</comment>
<name>A0A7W8VGH0_9ACTN</name>
<dbReference type="AlphaFoldDB" id="A0A7W8VGH0"/>
<protein>
    <submittedName>
        <fullName evidence="6">Putative Zn-dependent peptidase</fullName>
    </submittedName>
</protein>
<dbReference type="Proteomes" id="UP000572635">
    <property type="component" value="Unassembled WGS sequence"/>
</dbReference>
<dbReference type="PANTHER" id="PTHR11851">
    <property type="entry name" value="METALLOPROTEASE"/>
    <property type="match status" value="1"/>
</dbReference>
<dbReference type="EMBL" id="JACHDB010000001">
    <property type="protein sequence ID" value="MBB5435143.1"/>
    <property type="molecule type" value="Genomic_DNA"/>
</dbReference>
<evidence type="ECO:0000256" key="1">
    <source>
        <dbReference type="ARBA" id="ARBA00007261"/>
    </source>
</evidence>
<proteinExistence type="inferred from homology"/>
<dbReference type="GO" id="GO:0006508">
    <property type="term" value="P:proteolysis"/>
    <property type="evidence" value="ECO:0007669"/>
    <property type="project" value="InterPro"/>
</dbReference>
<evidence type="ECO:0000259" key="4">
    <source>
        <dbReference type="Pfam" id="PF00675"/>
    </source>
</evidence>
<dbReference type="InterPro" id="IPR011765">
    <property type="entry name" value="Pept_M16_N"/>
</dbReference>
<dbReference type="Gene3D" id="3.30.830.10">
    <property type="entry name" value="Metalloenzyme, LuxS/M16 peptidase-like"/>
    <property type="match status" value="2"/>
</dbReference>
<evidence type="ECO:0000256" key="3">
    <source>
        <dbReference type="SAM" id="MobiDB-lite"/>
    </source>
</evidence>
<accession>A0A7W8VGH0</accession>
<sequence length="446" mass="47415">MELSSPATAAEQDPGTTVTLLEPGEGSGLVRRTVLPGGLRVVTEEVPGLRSAAFGISATTGSRDEDDAHAGAAHFLEHLLFKGTATRGAMEISAALDAVGADHNAYTTKEQTSYYAKVLDRDLPLAVDVVGDMVAHSVLDPGEVETERGVILEEIAMYEDEPADLVDDVFAAHVFAGSALGRPILGTNETIGRISRDRIAEQYRAAYRPAELIVAAAGNLDHEQVVRGVRESFADVLAEAGDERPAAPRIGGAAVRVHPGTALLSRETEQAHLILGCEGVRRTDPRWYALRVLCSALGGGMSSRLFQEVRERRGLAYAIQAYHSGYADTGLFQIYAGCLPEKIDEVLGVCREELAKAAGSGLTTEEVARAKGQIKGSWVLGSEGSSSRMGRLAAHELGHPKHFSLDEDLALFDAVTPDDVAAVAEEILGRPQALAVVGPYEQGRVF</sequence>
<evidence type="ECO:0000256" key="2">
    <source>
        <dbReference type="RuleBase" id="RU004447"/>
    </source>
</evidence>
<dbReference type="InterPro" id="IPR001431">
    <property type="entry name" value="Pept_M16_Zn_BS"/>
</dbReference>
<evidence type="ECO:0000313" key="7">
    <source>
        <dbReference type="Proteomes" id="UP000572635"/>
    </source>
</evidence>
<dbReference type="InterPro" id="IPR007863">
    <property type="entry name" value="Peptidase_M16_C"/>
</dbReference>
<dbReference type="PANTHER" id="PTHR11851:SF49">
    <property type="entry name" value="MITOCHONDRIAL-PROCESSING PEPTIDASE SUBUNIT ALPHA"/>
    <property type="match status" value="1"/>
</dbReference>
<dbReference type="InterPro" id="IPR011249">
    <property type="entry name" value="Metalloenz_LuxS/M16"/>
</dbReference>
<dbReference type="InterPro" id="IPR050361">
    <property type="entry name" value="MPP/UQCRC_Complex"/>
</dbReference>
<comment type="similarity">
    <text evidence="1 2">Belongs to the peptidase M16 family.</text>
</comment>
<feature type="domain" description="Peptidase M16 C-terminal" evidence="5">
    <location>
        <begin position="194"/>
        <end position="373"/>
    </location>
</feature>
<dbReference type="GO" id="GO:0004222">
    <property type="term" value="F:metalloendopeptidase activity"/>
    <property type="evidence" value="ECO:0007669"/>
    <property type="project" value="InterPro"/>
</dbReference>
<gene>
    <name evidence="6" type="ORF">HDA36_005227</name>
</gene>
<keyword evidence="7" id="KW-1185">Reference proteome</keyword>
<reference evidence="6 7" key="1">
    <citation type="submission" date="2020-08" db="EMBL/GenBank/DDBJ databases">
        <title>Sequencing the genomes of 1000 actinobacteria strains.</title>
        <authorList>
            <person name="Klenk H.-P."/>
        </authorList>
    </citation>
    <scope>NUCLEOTIDE SEQUENCE [LARGE SCALE GENOMIC DNA]</scope>
    <source>
        <strain evidence="6 7">DSM 44551</strain>
    </source>
</reference>
<feature type="domain" description="Peptidase M16 N-terminal" evidence="4">
    <location>
        <begin position="40"/>
        <end position="187"/>
    </location>
</feature>
<dbReference type="Pfam" id="PF05193">
    <property type="entry name" value="Peptidase_M16_C"/>
    <property type="match status" value="1"/>
</dbReference>
<organism evidence="6 7">
    <name type="scientific">Nocardiopsis composta</name>
    <dbReference type="NCBI Taxonomy" id="157465"/>
    <lineage>
        <taxon>Bacteria</taxon>
        <taxon>Bacillati</taxon>
        <taxon>Actinomycetota</taxon>
        <taxon>Actinomycetes</taxon>
        <taxon>Streptosporangiales</taxon>
        <taxon>Nocardiopsidaceae</taxon>
        <taxon>Nocardiopsis</taxon>
    </lineage>
</organism>
<evidence type="ECO:0000313" key="6">
    <source>
        <dbReference type="EMBL" id="MBB5435143.1"/>
    </source>
</evidence>
<feature type="region of interest" description="Disordered" evidence="3">
    <location>
        <begin position="1"/>
        <end position="25"/>
    </location>
</feature>